<dbReference type="GO" id="GO:0005576">
    <property type="term" value="C:extracellular region"/>
    <property type="evidence" value="ECO:0007669"/>
    <property type="project" value="InterPro"/>
</dbReference>
<reference evidence="3" key="1">
    <citation type="submission" date="2020-07" db="EMBL/GenBank/DDBJ databases">
        <authorList>
            <person name="Ferguson B K."/>
        </authorList>
    </citation>
    <scope>NUCLEOTIDE SEQUENCE</scope>
    <source>
        <strain evidence="3">L06</strain>
    </source>
</reference>
<dbReference type="SMART" id="SM00494">
    <property type="entry name" value="ChtBD2"/>
    <property type="match status" value="1"/>
</dbReference>
<evidence type="ECO:0000256" key="1">
    <source>
        <dbReference type="SAM" id="SignalP"/>
    </source>
</evidence>
<dbReference type="PROSITE" id="PS50940">
    <property type="entry name" value="CHIT_BIND_II"/>
    <property type="match status" value="1"/>
</dbReference>
<keyword evidence="1" id="KW-0732">Signal</keyword>
<organism evidence="3">
    <name type="scientific">Bracon brevicornis</name>
    <dbReference type="NCBI Taxonomy" id="1563983"/>
    <lineage>
        <taxon>Eukaryota</taxon>
        <taxon>Metazoa</taxon>
        <taxon>Ecdysozoa</taxon>
        <taxon>Arthropoda</taxon>
        <taxon>Hexapoda</taxon>
        <taxon>Insecta</taxon>
        <taxon>Pterygota</taxon>
        <taxon>Neoptera</taxon>
        <taxon>Endopterygota</taxon>
        <taxon>Hymenoptera</taxon>
        <taxon>Apocrita</taxon>
        <taxon>Ichneumonoidea</taxon>
        <taxon>Braconidae</taxon>
        <taxon>Braconinae</taxon>
        <taxon>Bracon</taxon>
    </lineage>
</organism>
<feature type="chain" id="PRO_5027824295" description="Chitin-binding type-2 domain-containing protein" evidence="1">
    <location>
        <begin position="19"/>
        <end position="116"/>
    </location>
</feature>
<dbReference type="InterPro" id="IPR036508">
    <property type="entry name" value="Chitin-bd_dom_sf"/>
</dbReference>
<dbReference type="AlphaFoldDB" id="A0A6V7KLF0"/>
<feature type="signal peptide" evidence="1">
    <location>
        <begin position="1"/>
        <end position="18"/>
    </location>
</feature>
<evidence type="ECO:0000259" key="2">
    <source>
        <dbReference type="PROSITE" id="PS50940"/>
    </source>
</evidence>
<dbReference type="Gene3D" id="2.170.140.10">
    <property type="entry name" value="Chitin binding domain"/>
    <property type="match status" value="1"/>
</dbReference>
<dbReference type="InterPro" id="IPR002557">
    <property type="entry name" value="Chitin-bd_dom"/>
</dbReference>
<evidence type="ECO:0000313" key="3">
    <source>
        <dbReference type="EMBL" id="CAD1563377.1"/>
    </source>
</evidence>
<protein>
    <recommendedName>
        <fullName evidence="2">Chitin-binding type-2 domain-containing protein</fullName>
    </recommendedName>
</protein>
<accession>A0A6V7KLF0</accession>
<feature type="domain" description="Chitin-binding type-2" evidence="2">
    <location>
        <begin position="62"/>
        <end position="116"/>
    </location>
</feature>
<name>A0A6V7KLF0_9HYME</name>
<dbReference type="Pfam" id="PF01607">
    <property type="entry name" value="CBM_14"/>
    <property type="match status" value="1"/>
</dbReference>
<sequence>MSSRIIFLLCLLPISILCAPELRYNVGDPIEVHEMHTNDLPPLNPLEPADNAFPKQPSAPWVPSCTYTGYFRDPFNCRKFYWCSGTSIVPEAFYCQPGWAFDAWKHVCDYAEIVEC</sequence>
<dbReference type="SUPFAM" id="SSF57625">
    <property type="entry name" value="Invertebrate chitin-binding proteins"/>
    <property type="match status" value="1"/>
</dbReference>
<dbReference type="EMBL" id="CADCXW020000158">
    <property type="protein sequence ID" value="CAD1563377.1"/>
    <property type="molecule type" value="Genomic_DNA"/>
</dbReference>
<dbReference type="GO" id="GO:0008061">
    <property type="term" value="F:chitin binding"/>
    <property type="evidence" value="ECO:0007669"/>
    <property type="project" value="InterPro"/>
</dbReference>
<proteinExistence type="predicted"/>
<gene>
    <name evidence="3" type="ORF">BBRV_LOCUS79304</name>
</gene>